<dbReference type="InParanoid" id="Q74ZE4"/>
<keyword evidence="1" id="KW-1133">Transmembrane helix</keyword>
<keyword evidence="3" id="KW-1185">Reference proteome</keyword>
<reference evidence="2 3" key="1">
    <citation type="journal article" date="2004" name="Science">
        <title>The Ashbya gossypii genome as a tool for mapping the ancient Saccharomyces cerevisiae genome.</title>
        <authorList>
            <person name="Dietrich F.S."/>
            <person name="Voegeli S."/>
            <person name="Brachat S."/>
            <person name="Lerch A."/>
            <person name="Gates K."/>
            <person name="Steiner S."/>
            <person name="Mohr C."/>
            <person name="Pohlmann R."/>
            <person name="Luedi P."/>
            <person name="Choi S."/>
            <person name="Wing R.A."/>
            <person name="Flavier A."/>
            <person name="Gaffney T.D."/>
            <person name="Philippsen P."/>
        </authorList>
    </citation>
    <scope>NUCLEOTIDE SEQUENCE [LARGE SCALE GENOMIC DNA]</scope>
    <source>
        <strain evidence="3">ATCC 10895 / CBS 109.51 / FGSC 9923 / NRRL Y-1056</strain>
    </source>
</reference>
<feature type="transmembrane region" description="Helical" evidence="1">
    <location>
        <begin position="28"/>
        <end position="50"/>
    </location>
</feature>
<dbReference type="STRING" id="284811.Q74ZE4"/>
<dbReference type="HOGENOM" id="CLU_048121_1_0_1"/>
<dbReference type="FunCoup" id="Q74ZE4">
    <property type="interactions" value="71"/>
</dbReference>
<dbReference type="GeneID" id="4623223"/>
<dbReference type="EMBL" id="AE016820">
    <property type="protein sequence ID" value="AAS54745.1"/>
    <property type="molecule type" value="Genomic_DNA"/>
</dbReference>
<keyword evidence="1" id="KW-0472">Membrane</keyword>
<keyword evidence="1" id="KW-0812">Transmembrane</keyword>
<dbReference type="OrthoDB" id="272512at2759"/>
<sequence>MEKYSEWMDKGTGIKPFIPVSATNRSNVALGIWILKAVLLLPLVLIWAVLRAVGLGTPLGRWLLQLLVGFEYQVSVDGVKKRDLSTRHLPQRGRVYLANFASPLDGLAAAVVSAVPVLLLVPRGDTLYQFSPWQLGWFALSGALDIPAGQPKLDAAAAASSGCALFVFAEGTTSAGRGILPFELGDPVLAQLSHDADGIYTASFRLSQSDLATPVPTGLWAYLGRLATRGVQYHCRIQGPFSKGTTSELRQALAKGEGFMLLGKNLDLKAKRGFLQTWQPSTGR</sequence>
<evidence type="ECO:0000313" key="3">
    <source>
        <dbReference type="Proteomes" id="UP000000591"/>
    </source>
</evidence>
<dbReference type="KEGG" id="ago:AGOS_AGR255W"/>
<dbReference type="eggNOG" id="ENOG502RYF8">
    <property type="taxonomic scope" value="Eukaryota"/>
</dbReference>
<proteinExistence type="predicted"/>
<evidence type="ECO:0000313" key="2">
    <source>
        <dbReference type="EMBL" id="AAS54745.1"/>
    </source>
</evidence>
<organism evidence="2 3">
    <name type="scientific">Eremothecium gossypii (strain ATCC 10895 / CBS 109.51 / FGSC 9923 / NRRL Y-1056)</name>
    <name type="common">Yeast</name>
    <name type="synonym">Ashbya gossypii</name>
    <dbReference type="NCBI Taxonomy" id="284811"/>
    <lineage>
        <taxon>Eukaryota</taxon>
        <taxon>Fungi</taxon>
        <taxon>Dikarya</taxon>
        <taxon>Ascomycota</taxon>
        <taxon>Saccharomycotina</taxon>
        <taxon>Saccharomycetes</taxon>
        <taxon>Saccharomycetales</taxon>
        <taxon>Saccharomycetaceae</taxon>
        <taxon>Eremothecium</taxon>
    </lineage>
</organism>
<evidence type="ECO:0000256" key="1">
    <source>
        <dbReference type="SAM" id="Phobius"/>
    </source>
</evidence>
<gene>
    <name evidence="2" type="ORF">AGOS_AGR255W</name>
</gene>
<dbReference type="AlphaFoldDB" id="Q74ZE4"/>
<dbReference type="RefSeq" id="NP_986921.1">
    <property type="nucleotide sequence ID" value="NM_211983.1"/>
</dbReference>
<dbReference type="Proteomes" id="UP000000591">
    <property type="component" value="Chromosome VII"/>
</dbReference>
<protein>
    <submittedName>
        <fullName evidence="2">AGR255Wp</fullName>
    </submittedName>
</protein>
<reference evidence="3" key="2">
    <citation type="journal article" date="2013" name="G3 (Bethesda)">
        <title>Genomes of Ashbya fungi isolated from insects reveal four mating-type loci, numerous translocations, lack of transposons, and distinct gene duplications.</title>
        <authorList>
            <person name="Dietrich F.S."/>
            <person name="Voegeli S."/>
            <person name="Kuo S."/>
            <person name="Philippsen P."/>
        </authorList>
    </citation>
    <scope>GENOME REANNOTATION</scope>
    <source>
        <strain evidence="3">ATCC 10895 / CBS 109.51 / FGSC 9923 / NRRL Y-1056</strain>
    </source>
</reference>
<dbReference type="OMA" id="NWRDKGT"/>
<accession>Q74ZE4</accession>
<name>Q74ZE4_EREGS</name>